<gene>
    <name evidence="2" type="ORF">DSM106044_02744</name>
</gene>
<dbReference type="SUPFAM" id="SSF55729">
    <property type="entry name" value="Acyl-CoA N-acyltransferases (Nat)"/>
    <property type="match status" value="1"/>
</dbReference>
<accession>A0A4U8Q6D2</accession>
<dbReference type="InterPro" id="IPR016181">
    <property type="entry name" value="Acyl_CoA_acyltransferase"/>
</dbReference>
<sequence length="383" mass="44111">MSSRDVYRLEDKDYGKTRKLWEEIFPDDTKEFLDYYYEYCTRDNLIYGIVDDDWKLLSMAQFNPYAVHLGETTVDTHYIVAVATRPESRHQGLMKSILQRALSDGYERNEAFMFLMPAAEAIYKPFDFETIYEQKSMIVRKEDSSPGHMEIEIQVQEAEKEDLCQLADLSEKLLRERYQVYTVRTAAYMNRLLKEQESERGGILIFLAEGKPVGYCFSALEETPQIRELICTAEYEKEVIPALFSYYNEKGVFDNARDESITVTAFREGLYSNAVKTASLIMARIVHLESFASSLRSREPVSFTIKAEDRMLPGNNGIFRFDLSENGGCACRITDCRAEDVDAVLSVGALTKLFFGAKGFIEEDRLPLSKIHLFDKIFLDEIV</sequence>
<dbReference type="STRING" id="180332.GCA_000797495_04109"/>
<name>A0A4U8Q6D2_9FIRM</name>
<proteinExistence type="predicted"/>
<evidence type="ECO:0000259" key="1">
    <source>
        <dbReference type="PROSITE" id="PS51186"/>
    </source>
</evidence>
<dbReference type="InterPro" id="IPR025559">
    <property type="entry name" value="Eis_dom"/>
</dbReference>
<dbReference type="GO" id="GO:0034069">
    <property type="term" value="F:aminoglycoside N-acetyltransferase activity"/>
    <property type="evidence" value="ECO:0007669"/>
    <property type="project" value="TreeGrafter"/>
</dbReference>
<dbReference type="Gene3D" id="3.30.1050.10">
    <property type="entry name" value="SCP2 sterol-binding domain"/>
    <property type="match status" value="1"/>
</dbReference>
<evidence type="ECO:0000313" key="2">
    <source>
        <dbReference type="EMBL" id="TLD00435.1"/>
    </source>
</evidence>
<dbReference type="AlphaFoldDB" id="A0A4U8Q6D2"/>
<dbReference type="EMBL" id="QGQD01000055">
    <property type="protein sequence ID" value="TLD00435.1"/>
    <property type="molecule type" value="Genomic_DNA"/>
</dbReference>
<dbReference type="PROSITE" id="PS51186">
    <property type="entry name" value="GNAT"/>
    <property type="match status" value="1"/>
</dbReference>
<dbReference type="PANTHER" id="PTHR37817">
    <property type="entry name" value="N-ACETYLTRANSFERASE EIS"/>
    <property type="match status" value="1"/>
</dbReference>
<evidence type="ECO:0000313" key="3">
    <source>
        <dbReference type="Proteomes" id="UP000306509"/>
    </source>
</evidence>
<dbReference type="Pfam" id="PF13527">
    <property type="entry name" value="Acetyltransf_9"/>
    <property type="match status" value="1"/>
</dbReference>
<comment type="caution">
    <text evidence="2">The sequence shown here is derived from an EMBL/GenBank/DDBJ whole genome shotgun (WGS) entry which is preliminary data.</text>
</comment>
<organism evidence="2 3">
    <name type="scientific">Robinsoniella peoriensis</name>
    <dbReference type="NCBI Taxonomy" id="180332"/>
    <lineage>
        <taxon>Bacteria</taxon>
        <taxon>Bacillati</taxon>
        <taxon>Bacillota</taxon>
        <taxon>Clostridia</taxon>
        <taxon>Lachnospirales</taxon>
        <taxon>Lachnospiraceae</taxon>
        <taxon>Robinsoniella</taxon>
    </lineage>
</organism>
<dbReference type="Gene3D" id="3.40.630.30">
    <property type="match status" value="2"/>
</dbReference>
<keyword evidence="2" id="KW-0808">Transferase</keyword>
<reference evidence="2 3" key="1">
    <citation type="journal article" date="2019" name="Anaerobe">
        <title>Detection of Robinsoniella peoriensis in multiple bone samples of a trauma patient.</title>
        <authorList>
            <person name="Schrottner P."/>
            <person name="Hartwich K."/>
            <person name="Bunk B."/>
            <person name="Schober I."/>
            <person name="Helbig S."/>
            <person name="Rudolph W.W."/>
            <person name="Gunzer F."/>
        </authorList>
    </citation>
    <scope>NUCLEOTIDE SEQUENCE [LARGE SCALE GENOMIC DNA]</scope>
    <source>
        <strain evidence="2 3">DSM 106044</strain>
    </source>
</reference>
<protein>
    <submittedName>
        <fullName evidence="2">Putative acetyltransferase involved in intracellular survival</fullName>
    </submittedName>
</protein>
<dbReference type="PANTHER" id="PTHR37817:SF1">
    <property type="entry name" value="N-ACETYLTRANSFERASE EIS"/>
    <property type="match status" value="1"/>
</dbReference>
<keyword evidence="3" id="KW-1185">Reference proteome</keyword>
<dbReference type="Pfam" id="PF13530">
    <property type="entry name" value="SCP2_2"/>
    <property type="match status" value="1"/>
</dbReference>
<dbReference type="InterPro" id="IPR051554">
    <property type="entry name" value="Acetyltransferase_Eis"/>
</dbReference>
<dbReference type="SUPFAM" id="SSF55718">
    <property type="entry name" value="SCP-like"/>
    <property type="match status" value="1"/>
</dbReference>
<feature type="domain" description="N-acetyltransferase" evidence="1">
    <location>
        <begin position="4"/>
        <end position="142"/>
    </location>
</feature>
<dbReference type="RefSeq" id="WP_161597342.1">
    <property type="nucleotide sequence ID" value="NZ_QGQD01000055.1"/>
</dbReference>
<dbReference type="Proteomes" id="UP000306509">
    <property type="component" value="Unassembled WGS sequence"/>
</dbReference>
<dbReference type="InterPro" id="IPR000182">
    <property type="entry name" value="GNAT_dom"/>
</dbReference>
<dbReference type="GO" id="GO:0030649">
    <property type="term" value="P:aminoglycoside antibiotic catabolic process"/>
    <property type="evidence" value="ECO:0007669"/>
    <property type="project" value="TreeGrafter"/>
</dbReference>
<dbReference type="InterPro" id="IPR036527">
    <property type="entry name" value="SCP2_sterol-bd_dom_sf"/>
</dbReference>